<evidence type="ECO:0000313" key="2">
    <source>
        <dbReference type="Proteomes" id="UP000220621"/>
    </source>
</evidence>
<name>A0A2B5XAP6_9BACI</name>
<gene>
    <name evidence="1" type="ORF">CN611_06165</name>
</gene>
<protein>
    <submittedName>
        <fullName evidence="1">Uncharacterized protein</fullName>
    </submittedName>
</protein>
<dbReference type="Proteomes" id="UP000220621">
    <property type="component" value="Unassembled WGS sequence"/>
</dbReference>
<proteinExistence type="predicted"/>
<reference evidence="1 2" key="1">
    <citation type="submission" date="2017-09" db="EMBL/GenBank/DDBJ databases">
        <title>Large-scale bioinformatics analysis of Bacillus genomes uncovers conserved roles of natural products in bacterial physiology.</title>
        <authorList>
            <consortium name="Agbiome Team Llc"/>
            <person name="Bleich R.M."/>
            <person name="Grubbs K.J."/>
            <person name="Santa Maria K.C."/>
            <person name="Allen S.E."/>
            <person name="Farag S."/>
            <person name="Shank E.A."/>
            <person name="Bowers A."/>
        </authorList>
    </citation>
    <scope>NUCLEOTIDE SEQUENCE [LARGE SCALE GENOMIC DNA]</scope>
    <source>
        <strain evidence="1 2">AFS010764</strain>
    </source>
</reference>
<dbReference type="EMBL" id="NUDL01000017">
    <property type="protein sequence ID" value="PEM57971.1"/>
    <property type="molecule type" value="Genomic_DNA"/>
</dbReference>
<organism evidence="1 2">
    <name type="scientific">Bacillus wiedmannii</name>
    <dbReference type="NCBI Taxonomy" id="1890302"/>
    <lineage>
        <taxon>Bacteria</taxon>
        <taxon>Bacillati</taxon>
        <taxon>Bacillota</taxon>
        <taxon>Bacilli</taxon>
        <taxon>Bacillales</taxon>
        <taxon>Bacillaceae</taxon>
        <taxon>Bacillus</taxon>
        <taxon>Bacillus cereus group</taxon>
    </lineage>
</organism>
<accession>A0A2B5XAP6</accession>
<comment type="caution">
    <text evidence="1">The sequence shown here is derived from an EMBL/GenBank/DDBJ whole genome shotgun (WGS) entry which is preliminary data.</text>
</comment>
<sequence length="127" mass="13768">MKKFGQLLLTALILTSGLLFSTSDAFAMGSKGDAKLKLSTNADVYSNNTPIVVSGWTSGGAVSVELIAKDGKVVGRKDVDYENMKNGNFTVSFPTKGLKGLYDVRLNGAWGKEDYHRVLTNYLKVNQ</sequence>
<dbReference type="RefSeq" id="WP_098101955.1">
    <property type="nucleotide sequence ID" value="NZ_NUDL01000017.1"/>
</dbReference>
<dbReference type="AlphaFoldDB" id="A0A2B5XAP6"/>
<evidence type="ECO:0000313" key="1">
    <source>
        <dbReference type="EMBL" id="PEM57971.1"/>
    </source>
</evidence>